<dbReference type="AlphaFoldDB" id="A0A0F0KIK8"/>
<dbReference type="Gene3D" id="3.40.630.30">
    <property type="match status" value="1"/>
</dbReference>
<dbReference type="EC" id="2.3.1.-" evidence="2"/>
<accession>A0A0F0KIK8</accession>
<dbReference type="InterPro" id="IPR051908">
    <property type="entry name" value="Ribosomal_N-acetyltransferase"/>
</dbReference>
<dbReference type="RefSeq" id="WP_045251321.1">
    <property type="nucleotide sequence ID" value="NZ_JYIT01000082.1"/>
</dbReference>
<evidence type="ECO:0000313" key="2">
    <source>
        <dbReference type="EMBL" id="KJL20717.1"/>
    </source>
</evidence>
<dbReference type="PANTHER" id="PTHR43441">
    <property type="entry name" value="RIBOSOMAL-PROTEIN-SERINE ACETYLTRANSFERASE"/>
    <property type="match status" value="1"/>
</dbReference>
<gene>
    <name evidence="2" type="primary">ydaF_2</name>
    <name evidence="2" type="ORF">RL72_02642</name>
</gene>
<dbReference type="EMBL" id="JYIT01000082">
    <property type="protein sequence ID" value="KJL20717.1"/>
    <property type="molecule type" value="Genomic_DNA"/>
</dbReference>
<dbReference type="OrthoDB" id="9795188at2"/>
<comment type="caution">
    <text evidence="2">The sequence shown here is derived from an EMBL/GenBank/DDBJ whole genome shotgun (WGS) entry which is preliminary data.</text>
</comment>
<organism evidence="2 3">
    <name type="scientific">Microbacterium azadirachtae</name>
    <dbReference type="NCBI Taxonomy" id="582680"/>
    <lineage>
        <taxon>Bacteria</taxon>
        <taxon>Bacillati</taxon>
        <taxon>Actinomycetota</taxon>
        <taxon>Actinomycetes</taxon>
        <taxon>Micrococcales</taxon>
        <taxon>Microbacteriaceae</taxon>
        <taxon>Microbacterium</taxon>
    </lineage>
</organism>
<dbReference type="InterPro" id="IPR000182">
    <property type="entry name" value="GNAT_dom"/>
</dbReference>
<keyword evidence="3" id="KW-1185">Reference proteome</keyword>
<dbReference type="GO" id="GO:0008999">
    <property type="term" value="F:protein-N-terminal-alanine acetyltransferase activity"/>
    <property type="evidence" value="ECO:0007669"/>
    <property type="project" value="TreeGrafter"/>
</dbReference>
<protein>
    <submittedName>
        <fullName evidence="2">Putative ribosomal N-acetyltransferase YdaF</fullName>
        <ecNumber evidence="2">2.3.1.-</ecNumber>
    </submittedName>
</protein>
<sequence length="189" mass="20681">MEPVELRTPRLILHAPTSADVDAITTACQDPEIPRWTTVPSPYVRADAEDFVRLIGEWWEDGSETVWAAYADGELVASIGLHHIVDHPTGGDAELGYWVAAPARGRGYLTEAARAVIDWGFAELGLARIRWRAVVGNVPSARSARALGFRYEGLLRQGLAGPRGRDDGWSGGLLRTDDRTPVDWPIDLG</sequence>
<dbReference type="Proteomes" id="UP000033448">
    <property type="component" value="Unassembled WGS sequence"/>
</dbReference>
<dbReference type="CDD" id="cd04301">
    <property type="entry name" value="NAT_SF"/>
    <property type="match status" value="1"/>
</dbReference>
<dbReference type="PANTHER" id="PTHR43441:SF10">
    <property type="entry name" value="ACETYLTRANSFERASE"/>
    <property type="match status" value="1"/>
</dbReference>
<keyword evidence="2" id="KW-0808">Transferase</keyword>
<proteinExistence type="predicted"/>
<evidence type="ECO:0000259" key="1">
    <source>
        <dbReference type="PROSITE" id="PS51186"/>
    </source>
</evidence>
<dbReference type="SUPFAM" id="SSF55729">
    <property type="entry name" value="Acyl-CoA N-acyltransferases (Nat)"/>
    <property type="match status" value="1"/>
</dbReference>
<dbReference type="PATRIC" id="fig|582680.7.peg.2696"/>
<dbReference type="GO" id="GO:1990189">
    <property type="term" value="F:protein N-terminal-serine acetyltransferase activity"/>
    <property type="evidence" value="ECO:0007669"/>
    <property type="project" value="TreeGrafter"/>
</dbReference>
<dbReference type="GO" id="GO:0005737">
    <property type="term" value="C:cytoplasm"/>
    <property type="evidence" value="ECO:0007669"/>
    <property type="project" value="TreeGrafter"/>
</dbReference>
<dbReference type="InterPro" id="IPR016181">
    <property type="entry name" value="Acyl_CoA_acyltransferase"/>
</dbReference>
<evidence type="ECO:0000313" key="3">
    <source>
        <dbReference type="Proteomes" id="UP000033448"/>
    </source>
</evidence>
<dbReference type="PROSITE" id="PS51186">
    <property type="entry name" value="GNAT"/>
    <property type="match status" value="1"/>
</dbReference>
<reference evidence="2 3" key="1">
    <citation type="submission" date="2015-02" db="EMBL/GenBank/DDBJ databases">
        <title>Draft genome sequences of ten Microbacterium spp. with emphasis on heavy metal contaminated environments.</title>
        <authorList>
            <person name="Corretto E."/>
        </authorList>
    </citation>
    <scope>NUCLEOTIDE SEQUENCE [LARGE SCALE GENOMIC DNA]</scope>
    <source>
        <strain evidence="2 3">DSM 23848</strain>
    </source>
</reference>
<feature type="domain" description="N-acetyltransferase" evidence="1">
    <location>
        <begin position="19"/>
        <end position="176"/>
    </location>
</feature>
<name>A0A0F0KIK8_9MICO</name>
<keyword evidence="2" id="KW-0012">Acyltransferase</keyword>
<dbReference type="Pfam" id="PF13302">
    <property type="entry name" value="Acetyltransf_3"/>
    <property type="match status" value="1"/>
</dbReference>